<dbReference type="InterPro" id="IPR004101">
    <property type="entry name" value="Mur_ligase_C"/>
</dbReference>
<dbReference type="InterPro" id="IPR013221">
    <property type="entry name" value="Mur_ligase_cen"/>
</dbReference>
<protein>
    <recommendedName>
        <fullName evidence="5">UDP-N-acetylmuramoyl-L-alanyl-D-glutamate--2, 6-diaminopimelate ligase</fullName>
    </recommendedName>
</protein>
<dbReference type="InterPro" id="IPR036565">
    <property type="entry name" value="Mur-like_cat_sf"/>
</dbReference>
<feature type="domain" description="Mur ligase central" evidence="2">
    <location>
        <begin position="42"/>
        <end position="216"/>
    </location>
</feature>
<organism evidence="3 4">
    <name type="scientific">Candidatus Daviesbacteria bacterium RIFCSPHIGHO2_02_FULL_36_13</name>
    <dbReference type="NCBI Taxonomy" id="1797768"/>
    <lineage>
        <taxon>Bacteria</taxon>
        <taxon>Candidatus Daviesiibacteriota</taxon>
    </lineage>
</organism>
<gene>
    <name evidence="3" type="ORF">A3C59_04830</name>
</gene>
<proteinExistence type="predicted"/>
<accession>A0A1F5JNU6</accession>
<dbReference type="Pfam" id="PF02875">
    <property type="entry name" value="Mur_ligase_C"/>
    <property type="match status" value="1"/>
</dbReference>
<name>A0A1F5JNU6_9BACT</name>
<dbReference type="PANTHER" id="PTHR23135">
    <property type="entry name" value="MUR LIGASE FAMILY MEMBER"/>
    <property type="match status" value="1"/>
</dbReference>
<feature type="domain" description="Mur ligase C-terminal" evidence="1">
    <location>
        <begin position="238"/>
        <end position="369"/>
    </location>
</feature>
<sequence>MMNLLRSLLPQSFINNFYHYPKAFLASLFYGFPTRKLTVIGVTGTDGKTTTTNMIYQILKGAGKKVSMVSTINAVVGSKSYDTGFHVTSPDPFMIQKFARTAVKAGDKYIVLEVTSHGLDQYRFLGIKFDVGVITNITHEHLDYHKTFENYLNTKLKLLKNVRQSVVNENLKEKVSGKVITFGLIKGDVNQKEAKLKLKIPGDYNIENALASMATAFVLDIDKKIARNVLENFEGLSGRMQEVKNSKGIKIVIDFAHTPNGLEQALKALKSQTKGRLISLIGCEGFRDEEKRKMMGEIAQRLSSIVVVTSVDPRGQWKIIKQKITEGALKAGAREGINFFVEENREKAIYFAINKLSKKGDTIGIFGKGHEKSMNIDGKEIPWSDFEEVQKALL</sequence>
<dbReference type="Pfam" id="PF08245">
    <property type="entry name" value="Mur_ligase_M"/>
    <property type="match status" value="1"/>
</dbReference>
<dbReference type="AlphaFoldDB" id="A0A1F5JNU6"/>
<dbReference type="EMBL" id="MFCV01000048">
    <property type="protein sequence ID" value="OGE30275.1"/>
    <property type="molecule type" value="Genomic_DNA"/>
</dbReference>
<dbReference type="Proteomes" id="UP000176902">
    <property type="component" value="Unassembled WGS sequence"/>
</dbReference>
<dbReference type="PANTHER" id="PTHR23135:SF4">
    <property type="entry name" value="UDP-N-ACETYLMURAMOYL-L-ALANYL-D-GLUTAMATE--2,6-DIAMINOPIMELATE LIGASE MURE HOMOLOG, CHLOROPLASTIC"/>
    <property type="match status" value="1"/>
</dbReference>
<dbReference type="InterPro" id="IPR036615">
    <property type="entry name" value="Mur_ligase_C_dom_sf"/>
</dbReference>
<dbReference type="STRING" id="1797768.A3C59_04830"/>
<dbReference type="Gene3D" id="3.90.190.20">
    <property type="entry name" value="Mur ligase, C-terminal domain"/>
    <property type="match status" value="1"/>
</dbReference>
<dbReference type="Gene3D" id="3.40.1190.10">
    <property type="entry name" value="Mur-like, catalytic domain"/>
    <property type="match status" value="1"/>
</dbReference>
<dbReference type="SUPFAM" id="SSF53623">
    <property type="entry name" value="MurD-like peptide ligases, catalytic domain"/>
    <property type="match status" value="1"/>
</dbReference>
<evidence type="ECO:0000259" key="1">
    <source>
        <dbReference type="Pfam" id="PF02875"/>
    </source>
</evidence>
<evidence type="ECO:0000313" key="4">
    <source>
        <dbReference type="Proteomes" id="UP000176902"/>
    </source>
</evidence>
<dbReference type="SUPFAM" id="SSF53244">
    <property type="entry name" value="MurD-like peptide ligases, peptide-binding domain"/>
    <property type="match status" value="1"/>
</dbReference>
<evidence type="ECO:0008006" key="5">
    <source>
        <dbReference type="Google" id="ProtNLM"/>
    </source>
</evidence>
<evidence type="ECO:0000259" key="2">
    <source>
        <dbReference type="Pfam" id="PF08245"/>
    </source>
</evidence>
<reference evidence="3 4" key="1">
    <citation type="journal article" date="2016" name="Nat. Commun.">
        <title>Thousands of microbial genomes shed light on interconnected biogeochemical processes in an aquifer system.</title>
        <authorList>
            <person name="Anantharaman K."/>
            <person name="Brown C.T."/>
            <person name="Hug L.A."/>
            <person name="Sharon I."/>
            <person name="Castelle C.J."/>
            <person name="Probst A.J."/>
            <person name="Thomas B.C."/>
            <person name="Singh A."/>
            <person name="Wilkins M.J."/>
            <person name="Karaoz U."/>
            <person name="Brodie E.L."/>
            <person name="Williams K.H."/>
            <person name="Hubbard S.S."/>
            <person name="Banfield J.F."/>
        </authorList>
    </citation>
    <scope>NUCLEOTIDE SEQUENCE [LARGE SCALE GENOMIC DNA]</scope>
</reference>
<comment type="caution">
    <text evidence="3">The sequence shown here is derived from an EMBL/GenBank/DDBJ whole genome shotgun (WGS) entry which is preliminary data.</text>
</comment>
<evidence type="ECO:0000313" key="3">
    <source>
        <dbReference type="EMBL" id="OGE30275.1"/>
    </source>
</evidence>
<dbReference type="GO" id="GO:0016881">
    <property type="term" value="F:acid-amino acid ligase activity"/>
    <property type="evidence" value="ECO:0007669"/>
    <property type="project" value="InterPro"/>
</dbReference>
<dbReference type="GO" id="GO:0005524">
    <property type="term" value="F:ATP binding"/>
    <property type="evidence" value="ECO:0007669"/>
    <property type="project" value="InterPro"/>
</dbReference>